<evidence type="ECO:0000313" key="1">
    <source>
        <dbReference type="EMBL" id="CAB4139772.1"/>
    </source>
</evidence>
<proteinExistence type="predicted"/>
<dbReference type="Pfam" id="PF19821">
    <property type="entry name" value="Phage_capsid_2"/>
    <property type="match status" value="1"/>
</dbReference>
<accession>A0A6J5M0W7</accession>
<gene>
    <name evidence="1" type="ORF">UFOVP354_25</name>
</gene>
<reference evidence="1" key="1">
    <citation type="submission" date="2020-04" db="EMBL/GenBank/DDBJ databases">
        <authorList>
            <person name="Chiriac C."/>
            <person name="Salcher M."/>
            <person name="Ghai R."/>
            <person name="Kavagutti S V."/>
        </authorList>
    </citation>
    <scope>NUCLEOTIDE SEQUENCE</scope>
</reference>
<protein>
    <recommendedName>
        <fullName evidence="2">Major capsid protein</fullName>
    </recommendedName>
</protein>
<evidence type="ECO:0008006" key="2">
    <source>
        <dbReference type="Google" id="ProtNLM"/>
    </source>
</evidence>
<sequence length="292" mass="32326">MTTIDPALVTQFSEMVHVAAQQKSARYRPYIKPLLMTGDLLAYDGVGTVEMRELQGRSPKVVFDDIEHTRRRLNRKRFTCVLPIDKSDVRGMLVDPKNNYASAVANAALRQYDRIVQQAAFADIATGRDFQTTVTYANDGGVTVDATAGLTYEKLLEIKQNFLDNDIADDNERIAIGITGIEHTRLMRENELTSGDFSRSFVVEKGRITQALGMDIVVFAANATLPIIPVASSQRQLIAMAQEGIALGISQEMTVKIQERPDLHETTQVVVELEIGAVRTEGKKVQRVTVTA</sequence>
<organism evidence="1">
    <name type="scientific">uncultured Caudovirales phage</name>
    <dbReference type="NCBI Taxonomy" id="2100421"/>
    <lineage>
        <taxon>Viruses</taxon>
        <taxon>Duplodnaviria</taxon>
        <taxon>Heunggongvirae</taxon>
        <taxon>Uroviricota</taxon>
        <taxon>Caudoviricetes</taxon>
        <taxon>Peduoviridae</taxon>
        <taxon>Maltschvirus</taxon>
        <taxon>Maltschvirus maltsch</taxon>
    </lineage>
</organism>
<dbReference type="EMBL" id="LR796368">
    <property type="protein sequence ID" value="CAB4139772.1"/>
    <property type="molecule type" value="Genomic_DNA"/>
</dbReference>
<dbReference type="InterPro" id="IPR045565">
    <property type="entry name" value="Phage_capsid_2"/>
</dbReference>
<name>A0A6J5M0W7_9CAUD</name>